<dbReference type="Proteomes" id="UP000595437">
    <property type="component" value="Chromosome 2"/>
</dbReference>
<dbReference type="AlphaFoldDB" id="A0A7T8KM03"/>
<dbReference type="EMBL" id="CP045891">
    <property type="protein sequence ID" value="QQP58346.1"/>
    <property type="molecule type" value="Genomic_DNA"/>
</dbReference>
<name>A0A7T8KM03_CALRO</name>
<accession>A0A7T8KM03</accession>
<proteinExistence type="predicted"/>
<reference evidence="2" key="1">
    <citation type="submission" date="2021-01" db="EMBL/GenBank/DDBJ databases">
        <title>Caligus Genome Assembly.</title>
        <authorList>
            <person name="Gallardo-Escarate C."/>
        </authorList>
    </citation>
    <scope>NUCLEOTIDE SEQUENCE [LARGE SCALE GENOMIC DNA]</scope>
</reference>
<gene>
    <name evidence="1" type="ORF">FKW44_003627</name>
</gene>
<evidence type="ECO:0000313" key="1">
    <source>
        <dbReference type="EMBL" id="QQP58346.1"/>
    </source>
</evidence>
<sequence length="93" mass="10937">MKRTIELPFAHFWTRGRPYRDLQPTGRVQADRLYRFKESETIGRKVRRGRKAELGKKSSKGREAFSPQFMRLPGISGCRPCFIHKTMKKARVL</sequence>
<evidence type="ECO:0000313" key="2">
    <source>
        <dbReference type="Proteomes" id="UP000595437"/>
    </source>
</evidence>
<keyword evidence="2" id="KW-1185">Reference proteome</keyword>
<organism evidence="1 2">
    <name type="scientific">Caligus rogercresseyi</name>
    <name type="common">Sea louse</name>
    <dbReference type="NCBI Taxonomy" id="217165"/>
    <lineage>
        <taxon>Eukaryota</taxon>
        <taxon>Metazoa</taxon>
        <taxon>Ecdysozoa</taxon>
        <taxon>Arthropoda</taxon>
        <taxon>Crustacea</taxon>
        <taxon>Multicrustacea</taxon>
        <taxon>Hexanauplia</taxon>
        <taxon>Copepoda</taxon>
        <taxon>Siphonostomatoida</taxon>
        <taxon>Caligidae</taxon>
        <taxon>Caligus</taxon>
    </lineage>
</organism>
<protein>
    <submittedName>
        <fullName evidence="1">Uncharacterized protein</fullName>
    </submittedName>
</protein>